<organism evidence="2 3">
    <name type="scientific">Novipirellula artificiosorum</name>
    <dbReference type="NCBI Taxonomy" id="2528016"/>
    <lineage>
        <taxon>Bacteria</taxon>
        <taxon>Pseudomonadati</taxon>
        <taxon>Planctomycetota</taxon>
        <taxon>Planctomycetia</taxon>
        <taxon>Pirellulales</taxon>
        <taxon>Pirellulaceae</taxon>
        <taxon>Novipirellula</taxon>
    </lineage>
</organism>
<dbReference type="CDD" id="cd01741">
    <property type="entry name" value="GATase1_1"/>
    <property type="match status" value="1"/>
</dbReference>
<reference evidence="2 3" key="1">
    <citation type="submission" date="2019-02" db="EMBL/GenBank/DDBJ databases">
        <title>Deep-cultivation of Planctomycetes and their phenomic and genomic characterization uncovers novel biology.</title>
        <authorList>
            <person name="Wiegand S."/>
            <person name="Jogler M."/>
            <person name="Boedeker C."/>
            <person name="Pinto D."/>
            <person name="Vollmers J."/>
            <person name="Rivas-Marin E."/>
            <person name="Kohn T."/>
            <person name="Peeters S.H."/>
            <person name="Heuer A."/>
            <person name="Rast P."/>
            <person name="Oberbeckmann S."/>
            <person name="Bunk B."/>
            <person name="Jeske O."/>
            <person name="Meyerdierks A."/>
            <person name="Storesund J.E."/>
            <person name="Kallscheuer N."/>
            <person name="Luecker S."/>
            <person name="Lage O.M."/>
            <person name="Pohl T."/>
            <person name="Merkel B.J."/>
            <person name="Hornburger P."/>
            <person name="Mueller R.-W."/>
            <person name="Bruemmer F."/>
            <person name="Labrenz M."/>
            <person name="Spormann A.M."/>
            <person name="Op Den Camp H."/>
            <person name="Overmann J."/>
            <person name="Amann R."/>
            <person name="Jetten M.S.M."/>
            <person name="Mascher T."/>
            <person name="Medema M.H."/>
            <person name="Devos D.P."/>
            <person name="Kaster A.-K."/>
            <person name="Ovreas L."/>
            <person name="Rohde M."/>
            <person name="Galperin M.Y."/>
            <person name="Jogler C."/>
        </authorList>
    </citation>
    <scope>NUCLEOTIDE SEQUENCE [LARGE SCALE GENOMIC DNA]</scope>
    <source>
        <strain evidence="2 3">Poly41</strain>
    </source>
</reference>
<name>A0A5C6DMA2_9BACT</name>
<dbReference type="GO" id="GO:0005829">
    <property type="term" value="C:cytosol"/>
    <property type="evidence" value="ECO:0007669"/>
    <property type="project" value="TreeGrafter"/>
</dbReference>
<sequence>MPLATTAKPKRPTRILAIQHDAADPPGAVSEVARELGCPMEVLRMDRGDAIPAQSDADVLMSFGGGISLTDPDFVRPEWVETEQSLMRWFVQSGRKVLGICQGAQVLALSLGAEVRRNRGPEVGWHPVRRVGRQTGAASVLPDQFTALHWHRDTFDLPHGATRLFASDATENQGFAVGDRVFGFQFHLEATPRTIEIFLAVSPLCRSPSLFVQSEQQITEGAAVHLPTQRAWLVQFLAHFLSDQDKPSAPK</sequence>
<dbReference type="Proteomes" id="UP000319143">
    <property type="component" value="Unassembled WGS sequence"/>
</dbReference>
<evidence type="ECO:0000259" key="1">
    <source>
        <dbReference type="Pfam" id="PF00117"/>
    </source>
</evidence>
<proteinExistence type="predicted"/>
<comment type="caution">
    <text evidence="2">The sequence shown here is derived from an EMBL/GenBank/DDBJ whole genome shotgun (WGS) entry which is preliminary data.</text>
</comment>
<dbReference type="AlphaFoldDB" id="A0A5C6DMA2"/>
<dbReference type="Pfam" id="PF00117">
    <property type="entry name" value="GATase"/>
    <property type="match status" value="1"/>
</dbReference>
<evidence type="ECO:0000313" key="2">
    <source>
        <dbReference type="EMBL" id="TWU36046.1"/>
    </source>
</evidence>
<dbReference type="PANTHER" id="PTHR42695">
    <property type="entry name" value="GLUTAMINE AMIDOTRANSFERASE YLR126C-RELATED"/>
    <property type="match status" value="1"/>
</dbReference>
<feature type="domain" description="Glutamine amidotransferase" evidence="1">
    <location>
        <begin position="31"/>
        <end position="194"/>
    </location>
</feature>
<gene>
    <name evidence="2" type="ORF">Poly41_37990</name>
</gene>
<dbReference type="PANTHER" id="PTHR42695:SF5">
    <property type="entry name" value="GLUTAMINE AMIDOTRANSFERASE YLR126C-RELATED"/>
    <property type="match status" value="1"/>
</dbReference>
<dbReference type="SUPFAM" id="SSF52317">
    <property type="entry name" value="Class I glutamine amidotransferase-like"/>
    <property type="match status" value="1"/>
</dbReference>
<keyword evidence="3" id="KW-1185">Reference proteome</keyword>
<dbReference type="Gene3D" id="3.40.50.880">
    <property type="match status" value="1"/>
</dbReference>
<protein>
    <submittedName>
        <fullName evidence="2">Glutamine amidotransferase</fullName>
    </submittedName>
</protein>
<keyword evidence="2" id="KW-0808">Transferase</keyword>
<dbReference type="EMBL" id="SJPV01000006">
    <property type="protein sequence ID" value="TWU36046.1"/>
    <property type="molecule type" value="Genomic_DNA"/>
</dbReference>
<dbReference type="InterPro" id="IPR029062">
    <property type="entry name" value="Class_I_gatase-like"/>
</dbReference>
<evidence type="ECO:0000313" key="3">
    <source>
        <dbReference type="Proteomes" id="UP000319143"/>
    </source>
</evidence>
<keyword evidence="2" id="KW-0315">Glutamine amidotransferase</keyword>
<dbReference type="InterPro" id="IPR044992">
    <property type="entry name" value="ChyE-like"/>
</dbReference>
<dbReference type="InterPro" id="IPR017926">
    <property type="entry name" value="GATASE"/>
</dbReference>
<accession>A0A5C6DMA2</accession>
<dbReference type="PROSITE" id="PS51273">
    <property type="entry name" value="GATASE_TYPE_1"/>
    <property type="match status" value="1"/>
</dbReference>
<dbReference type="GO" id="GO:0016740">
    <property type="term" value="F:transferase activity"/>
    <property type="evidence" value="ECO:0007669"/>
    <property type="project" value="UniProtKB-KW"/>
</dbReference>